<evidence type="ECO:0000313" key="4">
    <source>
        <dbReference type="Proteomes" id="UP001153269"/>
    </source>
</evidence>
<proteinExistence type="predicted"/>
<comment type="caution">
    <text evidence="3">The sequence shown here is derived from an EMBL/GenBank/DDBJ whole genome shotgun (WGS) entry which is preliminary data.</text>
</comment>
<organism evidence="3 4">
    <name type="scientific">Pleuronectes platessa</name>
    <name type="common">European plaice</name>
    <dbReference type="NCBI Taxonomy" id="8262"/>
    <lineage>
        <taxon>Eukaryota</taxon>
        <taxon>Metazoa</taxon>
        <taxon>Chordata</taxon>
        <taxon>Craniata</taxon>
        <taxon>Vertebrata</taxon>
        <taxon>Euteleostomi</taxon>
        <taxon>Actinopterygii</taxon>
        <taxon>Neopterygii</taxon>
        <taxon>Teleostei</taxon>
        <taxon>Neoteleostei</taxon>
        <taxon>Acanthomorphata</taxon>
        <taxon>Carangaria</taxon>
        <taxon>Pleuronectiformes</taxon>
        <taxon>Pleuronectoidei</taxon>
        <taxon>Pleuronectidae</taxon>
        <taxon>Pleuronectes</taxon>
    </lineage>
</organism>
<gene>
    <name evidence="3" type="ORF">PLEPLA_LOCUS12290</name>
</gene>
<evidence type="ECO:0000256" key="2">
    <source>
        <dbReference type="SAM" id="SignalP"/>
    </source>
</evidence>
<accession>A0A9N7YAI5</accession>
<feature type="compositionally biased region" description="Low complexity" evidence="1">
    <location>
        <begin position="137"/>
        <end position="148"/>
    </location>
</feature>
<evidence type="ECO:0000313" key="3">
    <source>
        <dbReference type="EMBL" id="CAB1424365.1"/>
    </source>
</evidence>
<reference evidence="3" key="1">
    <citation type="submission" date="2020-03" db="EMBL/GenBank/DDBJ databases">
        <authorList>
            <person name="Weist P."/>
        </authorList>
    </citation>
    <scope>NUCLEOTIDE SEQUENCE</scope>
</reference>
<keyword evidence="2" id="KW-0732">Signal</keyword>
<protein>
    <submittedName>
        <fullName evidence="3">Uncharacterized protein</fullName>
    </submittedName>
</protein>
<sequence>MSLGLNDRLAVLLFVQSLPVNWSRPPTLHYSAEKRWRGGGGRDGGRCKAVCSEKVKTRKIGYTPGILSPHTLHLPPNAQQPHTTGTRPRPKIHQVEPSISSSTSRCFTTFVLLLLSFGGVAKDRDEISAQHRHSNTSVESSGSGSVGSNFPTHPELRAGWRRQRSDTNGCVAFRAEREVGEREEDVSTSVRPSLRPSIPPSLHPSVCFLSSVVAAENKTQS</sequence>
<dbReference type="EMBL" id="CADEAL010000726">
    <property type="protein sequence ID" value="CAB1424365.1"/>
    <property type="molecule type" value="Genomic_DNA"/>
</dbReference>
<feature type="compositionally biased region" description="Polar residues" evidence="1">
    <location>
        <begin position="77"/>
        <end position="86"/>
    </location>
</feature>
<dbReference type="AlphaFoldDB" id="A0A9N7YAI5"/>
<name>A0A9N7YAI5_PLEPL</name>
<dbReference type="Proteomes" id="UP001153269">
    <property type="component" value="Unassembled WGS sequence"/>
</dbReference>
<feature type="region of interest" description="Disordered" evidence="1">
    <location>
        <begin position="66"/>
        <end position="98"/>
    </location>
</feature>
<feature type="signal peptide" evidence="2">
    <location>
        <begin position="1"/>
        <end position="23"/>
    </location>
</feature>
<evidence type="ECO:0000256" key="1">
    <source>
        <dbReference type="SAM" id="MobiDB-lite"/>
    </source>
</evidence>
<keyword evidence="4" id="KW-1185">Reference proteome</keyword>
<feature type="chain" id="PRO_5040387826" evidence="2">
    <location>
        <begin position="24"/>
        <end position="221"/>
    </location>
</feature>
<feature type="region of interest" description="Disordered" evidence="1">
    <location>
        <begin position="128"/>
        <end position="154"/>
    </location>
</feature>